<evidence type="ECO:0000313" key="4">
    <source>
        <dbReference type="EMBL" id="KAL0280639.1"/>
    </source>
</evidence>
<dbReference type="Pfam" id="PF16002">
    <property type="entry name" value="Headcase"/>
    <property type="match status" value="1"/>
</dbReference>
<evidence type="ECO:0000259" key="3">
    <source>
        <dbReference type="Pfam" id="PF16002"/>
    </source>
</evidence>
<dbReference type="AlphaFoldDB" id="A0AAW2IES6"/>
<dbReference type="EMBL" id="JARGDH010000001">
    <property type="protein sequence ID" value="KAL0280639.1"/>
    <property type="molecule type" value="Genomic_DNA"/>
</dbReference>
<gene>
    <name evidence="4" type="ORF">PYX00_001867</name>
</gene>
<dbReference type="Pfam" id="PF15353">
    <property type="entry name" value="HECA_N"/>
    <property type="match status" value="1"/>
</dbReference>
<evidence type="ECO:0000256" key="1">
    <source>
        <dbReference type="SAM" id="MobiDB-lite"/>
    </source>
</evidence>
<dbReference type="InterPro" id="IPR054537">
    <property type="entry name" value="HECA_N"/>
</dbReference>
<feature type="domain" description="Headcase middle" evidence="3">
    <location>
        <begin position="246"/>
        <end position="293"/>
    </location>
</feature>
<feature type="region of interest" description="Disordered" evidence="1">
    <location>
        <begin position="162"/>
        <end position="241"/>
    </location>
</feature>
<dbReference type="InterPro" id="IPR026066">
    <property type="entry name" value="Headcase"/>
</dbReference>
<sequence>MAPRRGNHGHGQGQGQGNGNVFIGNYPEIPGYSNLGLDADHVEKQNGNATKCACPTECLRVSSGLNLDSAIRLDDLHDVVRVVCNNEQCQEGRYMHRECFDAWEQMVLTYLKSCGRARSWSERQRHQNLWTKKGYDLAFKACGCKCGRGHLKKDLDWIPPQTAGQRRVEENAESKKKKKNKNKNLRPSLAVSAHNGGTDAGRMRTGSLSSSNGSASPPVTSEPSVSPAHSGSSGSSAASDASICRNGAAGNGIFSRRQDFSSFNLLPRHKLNSYHIKVGAKGFFIESSVRLFRRPKNFTESSVITSLCRNDTRIIIE</sequence>
<evidence type="ECO:0008006" key="5">
    <source>
        <dbReference type="Google" id="ProtNLM"/>
    </source>
</evidence>
<feature type="compositionally biased region" description="Basic residues" evidence="1">
    <location>
        <begin position="175"/>
        <end position="184"/>
    </location>
</feature>
<dbReference type="InterPro" id="IPR031947">
    <property type="entry name" value="Headcase_mid"/>
</dbReference>
<dbReference type="PANTHER" id="PTHR13425">
    <property type="entry name" value="HEADCASE PROTEIN"/>
    <property type="match status" value="1"/>
</dbReference>
<feature type="region of interest" description="Disordered" evidence="1">
    <location>
        <begin position="1"/>
        <end position="20"/>
    </location>
</feature>
<protein>
    <recommendedName>
        <fullName evidence="5">Headcase protein</fullName>
    </recommendedName>
</protein>
<comment type="caution">
    <text evidence="4">The sequence shown here is derived from an EMBL/GenBank/DDBJ whole genome shotgun (WGS) entry which is preliminary data.</text>
</comment>
<evidence type="ECO:0000259" key="2">
    <source>
        <dbReference type="Pfam" id="PF15353"/>
    </source>
</evidence>
<feature type="compositionally biased region" description="Gly residues" evidence="1">
    <location>
        <begin position="9"/>
        <end position="18"/>
    </location>
</feature>
<proteinExistence type="predicted"/>
<organism evidence="4">
    <name type="scientific">Menopon gallinae</name>
    <name type="common">poultry shaft louse</name>
    <dbReference type="NCBI Taxonomy" id="328185"/>
    <lineage>
        <taxon>Eukaryota</taxon>
        <taxon>Metazoa</taxon>
        <taxon>Ecdysozoa</taxon>
        <taxon>Arthropoda</taxon>
        <taxon>Hexapoda</taxon>
        <taxon>Insecta</taxon>
        <taxon>Pterygota</taxon>
        <taxon>Neoptera</taxon>
        <taxon>Paraneoptera</taxon>
        <taxon>Psocodea</taxon>
        <taxon>Troctomorpha</taxon>
        <taxon>Phthiraptera</taxon>
        <taxon>Amblycera</taxon>
        <taxon>Menoponidae</taxon>
        <taxon>Menopon</taxon>
    </lineage>
</organism>
<reference evidence="4" key="1">
    <citation type="journal article" date="2024" name="Gigascience">
        <title>Chromosome-level genome of the poultry shaft louse Menopon gallinae provides insight into the host-switching and adaptive evolution of parasitic lice.</title>
        <authorList>
            <person name="Xu Y."/>
            <person name="Ma L."/>
            <person name="Liu S."/>
            <person name="Liang Y."/>
            <person name="Liu Q."/>
            <person name="He Z."/>
            <person name="Tian L."/>
            <person name="Duan Y."/>
            <person name="Cai W."/>
            <person name="Li H."/>
            <person name="Song F."/>
        </authorList>
    </citation>
    <scope>NUCLEOTIDE SEQUENCE</scope>
    <source>
        <strain evidence="4">Cailab_2023a</strain>
    </source>
</reference>
<accession>A0AAW2IES6</accession>
<dbReference type="PANTHER" id="PTHR13425:SF3">
    <property type="entry name" value="HEADCASE PROTEIN HOMOLOG"/>
    <property type="match status" value="1"/>
</dbReference>
<feature type="compositionally biased region" description="Low complexity" evidence="1">
    <location>
        <begin position="205"/>
        <end position="241"/>
    </location>
</feature>
<name>A0AAW2IES6_9NEOP</name>
<feature type="domain" description="Headcase N-terminal" evidence="2">
    <location>
        <begin position="51"/>
        <end position="157"/>
    </location>
</feature>